<dbReference type="InterPro" id="IPR036388">
    <property type="entry name" value="WH-like_DNA-bd_sf"/>
</dbReference>
<gene>
    <name evidence="1" type="ORF">EA472_11180</name>
</gene>
<dbReference type="OrthoDB" id="10985at2157"/>
<evidence type="ECO:0000313" key="2">
    <source>
        <dbReference type="Proteomes" id="UP000281431"/>
    </source>
</evidence>
<proteinExistence type="predicted"/>
<dbReference type="AlphaFoldDB" id="A0A3N6M9J6"/>
<reference evidence="1 2" key="1">
    <citation type="submission" date="2018-10" db="EMBL/GenBank/DDBJ databases">
        <title>Natrarchaeobius chitinivorans gen. nov., sp. nov., and Natrarchaeobius haloalkaliphilus sp. nov., alkaliphilic, chitin-utilizing haloarchaea from hypersaline alkaline lakes.</title>
        <authorList>
            <person name="Sorokin D.Y."/>
            <person name="Elcheninov A.G."/>
            <person name="Kostrikina N.A."/>
            <person name="Bale N.J."/>
            <person name="Sinninghe Damste J.S."/>
            <person name="Khijniak T.V."/>
            <person name="Kublanov I.V."/>
            <person name="Toshchakov S.V."/>
        </authorList>
    </citation>
    <scope>NUCLEOTIDE SEQUENCE [LARGE SCALE GENOMIC DNA]</scope>
    <source>
        <strain evidence="1 2">AArcht7</strain>
    </source>
</reference>
<comment type="caution">
    <text evidence="1">The sequence shown here is derived from an EMBL/GenBank/DDBJ whole genome shotgun (WGS) entry which is preliminary data.</text>
</comment>
<dbReference type="CDD" id="cd00090">
    <property type="entry name" value="HTH_ARSR"/>
    <property type="match status" value="1"/>
</dbReference>
<dbReference type="Gene3D" id="1.10.10.10">
    <property type="entry name" value="Winged helix-like DNA-binding domain superfamily/Winged helix DNA-binding domain"/>
    <property type="match status" value="1"/>
</dbReference>
<keyword evidence="2" id="KW-1185">Reference proteome</keyword>
<organism evidence="1 2">
    <name type="scientific">Natrarchaeobius chitinivorans</name>
    <dbReference type="NCBI Taxonomy" id="1679083"/>
    <lineage>
        <taxon>Archaea</taxon>
        <taxon>Methanobacteriati</taxon>
        <taxon>Methanobacteriota</taxon>
        <taxon>Stenosarchaea group</taxon>
        <taxon>Halobacteria</taxon>
        <taxon>Halobacteriales</taxon>
        <taxon>Natrialbaceae</taxon>
        <taxon>Natrarchaeobius</taxon>
    </lineage>
</organism>
<dbReference type="EMBL" id="REFZ01000006">
    <property type="protein sequence ID" value="RQH00399.1"/>
    <property type="molecule type" value="Genomic_DNA"/>
</dbReference>
<sequence length="121" mass="13939">MSLEPPPTEERVDLERIVGALDDEGCREIVSALEEPMTVDEIAETVDRPLSTCYRKLDRLTEAGLVDEATGVRNGSHSKSRYVTNFERIAIELDENRELRARVDRVKNHVLQLWSEVRREF</sequence>
<evidence type="ECO:0000313" key="1">
    <source>
        <dbReference type="EMBL" id="RQH00399.1"/>
    </source>
</evidence>
<dbReference type="InterPro" id="IPR036390">
    <property type="entry name" value="WH_DNA-bd_sf"/>
</dbReference>
<name>A0A3N6M9J6_NATCH</name>
<protein>
    <submittedName>
        <fullName evidence="1">ArsR family transcriptional regulator</fullName>
    </submittedName>
</protein>
<dbReference type="InterPro" id="IPR011991">
    <property type="entry name" value="ArsR-like_HTH"/>
</dbReference>
<dbReference type="SUPFAM" id="SSF46785">
    <property type="entry name" value="Winged helix' DNA-binding domain"/>
    <property type="match status" value="1"/>
</dbReference>
<dbReference type="Pfam" id="PF12840">
    <property type="entry name" value="HTH_20"/>
    <property type="match status" value="1"/>
</dbReference>
<dbReference type="Proteomes" id="UP000281431">
    <property type="component" value="Unassembled WGS sequence"/>
</dbReference>
<accession>A0A3N6M9J6</accession>